<dbReference type="AlphaFoldDB" id="D6XTJ1"/>
<dbReference type="Pfam" id="PF09963">
    <property type="entry name" value="DUF2197"/>
    <property type="match status" value="1"/>
</dbReference>
<name>D6XTJ1_BACIE</name>
<dbReference type="STRING" id="439292.Bsel_1617"/>
<sequence length="67" mass="7780">MRVKCVICDQVEKIDSNLPQAKKLRNRPIHTYMCQPCSDRISSRTNERIATGDFQSHTPAEEKDEFI</sequence>
<reference evidence="1" key="1">
    <citation type="submission" date="2009-10" db="EMBL/GenBank/DDBJ databases">
        <title>Complete sequence of Bacillus selenitireducens MLS10.</title>
        <authorList>
            <consortium name="US DOE Joint Genome Institute"/>
            <person name="Lucas S."/>
            <person name="Copeland A."/>
            <person name="Lapidus A."/>
            <person name="Glavina del Rio T."/>
            <person name="Dalin E."/>
            <person name="Tice H."/>
            <person name="Bruce D."/>
            <person name="Goodwin L."/>
            <person name="Pitluck S."/>
            <person name="Sims D."/>
            <person name="Brettin T."/>
            <person name="Detter J.C."/>
            <person name="Han C."/>
            <person name="Larimer F."/>
            <person name="Land M."/>
            <person name="Hauser L."/>
            <person name="Kyrpides N."/>
            <person name="Ovchinnikova G."/>
            <person name="Stolz J."/>
        </authorList>
    </citation>
    <scope>NUCLEOTIDE SEQUENCE [LARGE SCALE GENOMIC DNA]</scope>
    <source>
        <strain evidence="1">MLS10</strain>
    </source>
</reference>
<dbReference type="RefSeq" id="WP_013172551.1">
    <property type="nucleotide sequence ID" value="NC_014219.1"/>
</dbReference>
<accession>D6XTJ1</accession>
<evidence type="ECO:0000313" key="1">
    <source>
        <dbReference type="EMBL" id="ADH99127.1"/>
    </source>
</evidence>
<protein>
    <recommendedName>
        <fullName evidence="3">DUF2197 domain-containing protein</fullName>
    </recommendedName>
</protein>
<dbReference type="InterPro" id="IPR019241">
    <property type="entry name" value="DUF2197"/>
</dbReference>
<dbReference type="KEGG" id="bse:Bsel_1617"/>
<dbReference type="eggNOG" id="COG4896">
    <property type="taxonomic scope" value="Bacteria"/>
</dbReference>
<dbReference type="Proteomes" id="UP000000271">
    <property type="component" value="Chromosome"/>
</dbReference>
<organism evidence="1 2">
    <name type="scientific">Bacillus selenitireducens (strain ATCC 700615 / DSM 15326 / MLS10)</name>
    <dbReference type="NCBI Taxonomy" id="439292"/>
    <lineage>
        <taxon>Bacteria</taxon>
        <taxon>Bacillati</taxon>
        <taxon>Bacillota</taxon>
        <taxon>Bacilli</taxon>
        <taxon>Bacillales</taxon>
        <taxon>Bacillaceae</taxon>
        <taxon>Salisediminibacterium</taxon>
    </lineage>
</organism>
<dbReference type="EMBL" id="CP001791">
    <property type="protein sequence ID" value="ADH99127.1"/>
    <property type="molecule type" value="Genomic_DNA"/>
</dbReference>
<proteinExistence type="predicted"/>
<dbReference type="OrthoDB" id="2989868at2"/>
<evidence type="ECO:0008006" key="3">
    <source>
        <dbReference type="Google" id="ProtNLM"/>
    </source>
</evidence>
<gene>
    <name evidence="1" type="ordered locus">Bsel_1617</name>
</gene>
<evidence type="ECO:0000313" key="2">
    <source>
        <dbReference type="Proteomes" id="UP000000271"/>
    </source>
</evidence>
<keyword evidence="2" id="KW-1185">Reference proteome</keyword>
<dbReference type="HOGENOM" id="CLU_195976_0_0_9"/>